<evidence type="ECO:0000256" key="5">
    <source>
        <dbReference type="ARBA" id="ARBA00022660"/>
    </source>
</evidence>
<dbReference type="CDD" id="cd00290">
    <property type="entry name" value="cytochrome_b_C"/>
    <property type="match status" value="1"/>
</dbReference>
<sequence>MRIFKSHPLLKLVNSYVIDSPQPSNISYLWNFGSLLAACLAIQIITGVTLAMHYNPSVSEAFNSVEHIMRDVNNGWLIRYLHSNTASAFFFLVYLHIGRGLYYGSYRSPRTLVWVLGVIIFLLMIVTGFLGYVLPYGQMSLWGATVITNLMSAIPWIGQDIVEFLWGGFSVNNATLNRFFSLHYLLPFILAAVVLMHLIALHDTAGSGNPLGVSGNYDRLPFAPYFVFKDLVTIFLLIIILSILVFFMPNMLGDSENYVMANPMQTPPAIVPEWYLLPFYAILRSIPNKLLGVIAMFSAIIILLAMPYTDLSRTRGIQFRPLSKIAFYIFVANFIILMVLGAKHVESPFIEFGQISTVIYFSHYLIIVPFVSLLENSLMELSIRKEEKL</sequence>
<evidence type="ECO:0000256" key="6">
    <source>
        <dbReference type="ARBA" id="ARBA00022692"/>
    </source>
</evidence>
<accession>A0A140D7X8</accession>
<evidence type="ECO:0000259" key="19">
    <source>
        <dbReference type="PROSITE" id="PS51003"/>
    </source>
</evidence>
<evidence type="ECO:0000256" key="16">
    <source>
        <dbReference type="PIRSR" id="PIRSR038885-2"/>
    </source>
</evidence>
<dbReference type="PANTHER" id="PTHR19271:SF16">
    <property type="entry name" value="CYTOCHROME B"/>
    <property type="match status" value="1"/>
</dbReference>
<evidence type="ECO:0000256" key="10">
    <source>
        <dbReference type="ARBA" id="ARBA00022989"/>
    </source>
</evidence>
<evidence type="ECO:0000256" key="17">
    <source>
        <dbReference type="RuleBase" id="RU362117"/>
    </source>
</evidence>
<organism evidence="20">
    <name type="scientific">Cairneyella variabilis</name>
    <dbReference type="NCBI Taxonomy" id="1802957"/>
    <lineage>
        <taxon>Eukaryota</taxon>
        <taxon>Fungi</taxon>
        <taxon>Dikarya</taxon>
        <taxon>Ascomycota</taxon>
        <taxon>Pezizomycotina</taxon>
        <taxon>Leotiomycetes</taxon>
        <taxon>Helotiales</taxon>
        <taxon>Helotiales incertae sedis</taxon>
        <taxon>Cairneyella</taxon>
    </lineage>
</organism>
<dbReference type="CDD" id="cd00284">
    <property type="entry name" value="Cytochrome_b_N"/>
    <property type="match status" value="1"/>
</dbReference>
<evidence type="ECO:0000256" key="1">
    <source>
        <dbReference type="ARBA" id="ARBA00004448"/>
    </source>
</evidence>
<dbReference type="PROSITE" id="PS51002">
    <property type="entry name" value="CYTB_NTER"/>
    <property type="match status" value="1"/>
</dbReference>
<feature type="transmembrane region" description="Helical" evidence="17">
    <location>
        <begin position="222"/>
        <end position="248"/>
    </location>
</feature>
<dbReference type="GO" id="GO:0006122">
    <property type="term" value="P:mitochondrial electron transport, ubiquinol to cytochrome c"/>
    <property type="evidence" value="ECO:0007669"/>
    <property type="project" value="TreeGrafter"/>
</dbReference>
<feature type="transmembrane region" description="Helical" evidence="17">
    <location>
        <begin position="28"/>
        <end position="55"/>
    </location>
</feature>
<dbReference type="InterPro" id="IPR030689">
    <property type="entry name" value="Cytochrome_b"/>
</dbReference>
<feature type="binding site" evidence="15">
    <location>
        <position position="202"/>
    </location>
    <ligand>
        <name>a ubiquinone</name>
        <dbReference type="ChEBI" id="CHEBI:16389"/>
    </ligand>
</feature>
<feature type="transmembrane region" description="Helical" evidence="17">
    <location>
        <begin position="352"/>
        <end position="374"/>
    </location>
</feature>
<dbReference type="GO" id="GO:0045275">
    <property type="term" value="C:respiratory chain complex III"/>
    <property type="evidence" value="ECO:0007669"/>
    <property type="project" value="InterPro"/>
</dbReference>
<evidence type="ECO:0000256" key="3">
    <source>
        <dbReference type="ARBA" id="ARBA00022448"/>
    </source>
</evidence>
<evidence type="ECO:0000256" key="2">
    <source>
        <dbReference type="ARBA" id="ARBA00013531"/>
    </source>
</evidence>
<keyword evidence="9 17" id="KW-0249">Electron transport</keyword>
<dbReference type="PANTHER" id="PTHR19271">
    <property type="entry name" value="CYTOCHROME B"/>
    <property type="match status" value="1"/>
</dbReference>
<keyword evidence="12 17" id="KW-0496">Mitochondrion</keyword>
<dbReference type="InterPro" id="IPR005797">
    <property type="entry name" value="Cyt_b/b6_N"/>
</dbReference>
<evidence type="ECO:0000256" key="7">
    <source>
        <dbReference type="ARBA" id="ARBA00022723"/>
    </source>
</evidence>
<evidence type="ECO:0000256" key="12">
    <source>
        <dbReference type="ARBA" id="ARBA00023128"/>
    </source>
</evidence>
<comment type="function">
    <text evidence="17">Component of the ubiquinol-cytochrome c reductase complex (complex III or cytochrome b-c1 complex) that is part of the mitochondrial respiratory chain. The b-c1 complex mediates electron transfer from ubiquinol to cytochrome c. Contributes to the generation of a proton gradient across the mitochondrial membrane that is then used for ATP synthesis.</text>
</comment>
<keyword evidence="11 16" id="KW-0408">Iron</keyword>
<dbReference type="InterPro" id="IPR048259">
    <property type="entry name" value="Cytochrome_b_N_euk/bac"/>
</dbReference>
<dbReference type="InterPro" id="IPR036150">
    <property type="entry name" value="Cyt_b/b6_C_sf"/>
</dbReference>
<evidence type="ECO:0000256" key="8">
    <source>
        <dbReference type="ARBA" id="ARBA00022792"/>
    </source>
</evidence>
<comment type="similarity">
    <text evidence="14 17">Belongs to the cytochrome b family.</text>
</comment>
<keyword evidence="10 17" id="KW-1133">Transmembrane helix</keyword>
<proteinExistence type="inferred from homology"/>
<dbReference type="InterPro" id="IPR016174">
    <property type="entry name" value="Di-haem_cyt_TM"/>
</dbReference>
<keyword evidence="8" id="KW-0999">Mitochondrion inner membrane</keyword>
<name>A0A140D7X8_9HELO</name>
<dbReference type="SUPFAM" id="SSF81342">
    <property type="entry name" value="Transmembrane di-heme cytochromes"/>
    <property type="match status" value="1"/>
</dbReference>
<keyword evidence="13 17" id="KW-0472">Membrane</keyword>
<dbReference type="EMBL" id="KU168424">
    <property type="protein sequence ID" value="AMK09002.1"/>
    <property type="molecule type" value="Genomic_DNA"/>
</dbReference>
<keyword evidence="7 16" id="KW-0479">Metal-binding</keyword>
<dbReference type="InterPro" id="IPR005798">
    <property type="entry name" value="Cyt_b/b6_C"/>
</dbReference>
<evidence type="ECO:0000256" key="13">
    <source>
        <dbReference type="ARBA" id="ARBA00023136"/>
    </source>
</evidence>
<evidence type="ECO:0000256" key="4">
    <source>
        <dbReference type="ARBA" id="ARBA00022617"/>
    </source>
</evidence>
<feature type="domain" description="Cytochrome b/b6 C-terminal region profile" evidence="19">
    <location>
        <begin position="212"/>
        <end position="382"/>
    </location>
</feature>
<feature type="domain" description="Cytochrome b/b6 N-terminal region profile" evidence="18">
    <location>
        <begin position="1"/>
        <end position="210"/>
    </location>
</feature>
<dbReference type="GO" id="GO:0008121">
    <property type="term" value="F:quinol-cytochrome-c reductase activity"/>
    <property type="evidence" value="ECO:0007669"/>
    <property type="project" value="InterPro"/>
</dbReference>
<dbReference type="Gene3D" id="1.20.810.10">
    <property type="entry name" value="Cytochrome Bc1 Complex, Chain C"/>
    <property type="match status" value="1"/>
</dbReference>
<dbReference type="FunFam" id="1.20.810.10:FF:000002">
    <property type="entry name" value="Cytochrome b"/>
    <property type="match status" value="1"/>
</dbReference>
<keyword evidence="6 17" id="KW-0812">Transmembrane</keyword>
<comment type="cofactor">
    <cofactor evidence="16">
        <name>heme</name>
        <dbReference type="ChEBI" id="CHEBI:30413"/>
    </cofactor>
    <text evidence="16">Binds 2 heme groups non-covalently.</text>
</comment>
<protein>
    <recommendedName>
        <fullName evidence="2 17">Cytochrome b</fullName>
    </recommendedName>
</protein>
<feature type="binding site" description="axial binding residue" evidence="16">
    <location>
        <position position="183"/>
    </location>
    <ligand>
        <name>heme b</name>
        <dbReference type="ChEBI" id="CHEBI:60344"/>
        <label>b562</label>
    </ligand>
    <ligandPart>
        <name>Fe</name>
        <dbReference type="ChEBI" id="CHEBI:18248"/>
    </ligandPart>
</feature>
<feature type="transmembrane region" description="Helical" evidence="17">
    <location>
        <begin position="179"/>
        <end position="201"/>
    </location>
</feature>
<feature type="binding site" description="axial binding residue" evidence="16">
    <location>
        <position position="82"/>
    </location>
    <ligand>
        <name>heme b</name>
        <dbReference type="ChEBI" id="CHEBI:60344"/>
        <label>b562</label>
    </ligand>
    <ligandPart>
        <name>Fe</name>
        <dbReference type="ChEBI" id="CHEBI:18248"/>
    </ligandPart>
</feature>
<evidence type="ECO:0000256" key="14">
    <source>
        <dbReference type="ARBA" id="ARBA00061233"/>
    </source>
</evidence>
<feature type="transmembrane region" description="Helical" evidence="17">
    <location>
        <begin position="321"/>
        <end position="340"/>
    </location>
</feature>
<dbReference type="GO" id="GO:0046872">
    <property type="term" value="F:metal ion binding"/>
    <property type="evidence" value="ECO:0007669"/>
    <property type="project" value="UniProtKB-UniRule"/>
</dbReference>
<dbReference type="PROSITE" id="PS51003">
    <property type="entry name" value="CYTB_CTER"/>
    <property type="match status" value="1"/>
</dbReference>
<comment type="subcellular location">
    <subcellularLocation>
        <location evidence="1">Mitochondrion inner membrane</location>
        <topology evidence="1">Multi-pass membrane protein</topology>
    </subcellularLocation>
</comment>
<geneLocation type="mitochondrion" evidence="20"/>
<dbReference type="InterPro" id="IPR048260">
    <property type="entry name" value="Cytochrome_b_C_euk/bac"/>
</dbReference>
<comment type="cofactor">
    <cofactor evidence="17">
        <name>heme b</name>
        <dbReference type="ChEBI" id="CHEBI:60344"/>
    </cofactor>
    <text evidence="17">Binds 2 heme groups non-covalently.</text>
</comment>
<dbReference type="RefSeq" id="YP_009240973.1">
    <property type="nucleotide sequence ID" value="NC_029759.1"/>
</dbReference>
<keyword evidence="5 17" id="KW-0679">Respiratory chain</keyword>
<feature type="transmembrane region" description="Helical" evidence="17">
    <location>
        <begin position="76"/>
        <end position="97"/>
    </location>
</feature>
<evidence type="ECO:0000256" key="9">
    <source>
        <dbReference type="ARBA" id="ARBA00022982"/>
    </source>
</evidence>
<reference evidence="20" key="1">
    <citation type="journal article" date="2016" name="Mycorrhiza">
        <title>Genomic insights into the carbohydrate catabolism of Cairneyella variabilis gen. nov. sp. nov., the first reports from a genome of an ericoid mycorrhizal fungus from the southern hemisphere.</title>
        <authorList>
            <person name="Midgley D.J."/>
            <person name="Rosewarne C.P."/>
            <person name="Greenfield P."/>
            <person name="Li D."/>
            <person name="Vockler C.J."/>
            <person name="Hitchcock C.J."/>
            <person name="Sawyer N.A."/>
            <person name="Brett R."/>
            <person name="Edwards J."/>
            <person name="Pitt J.I."/>
            <person name="Tran-Dinh N."/>
        </authorList>
    </citation>
    <scope>NUCLEOTIDE SEQUENCE</scope>
    <source>
        <strain evidence="20">VPRI 42388</strain>
    </source>
</reference>
<evidence type="ECO:0000313" key="20">
    <source>
        <dbReference type="EMBL" id="AMK09002.1"/>
    </source>
</evidence>
<gene>
    <name evidence="20" type="primary">cob</name>
</gene>
<feature type="binding site" description="axial binding residue" evidence="16">
    <location>
        <position position="96"/>
    </location>
    <ligand>
        <name>heme b</name>
        <dbReference type="ChEBI" id="CHEBI:60344"/>
        <label>b566</label>
    </ligand>
    <ligandPart>
        <name>Fe</name>
        <dbReference type="ChEBI" id="CHEBI:18248"/>
    </ligandPart>
</feature>
<dbReference type="Pfam" id="PF00032">
    <property type="entry name" value="Cytochrom_B_C"/>
    <property type="match status" value="1"/>
</dbReference>
<dbReference type="Pfam" id="PF00033">
    <property type="entry name" value="Cytochrome_B"/>
    <property type="match status" value="1"/>
</dbReference>
<dbReference type="GO" id="GO:0005743">
    <property type="term" value="C:mitochondrial inner membrane"/>
    <property type="evidence" value="ECO:0007669"/>
    <property type="project" value="UniProtKB-SubCell"/>
</dbReference>
<dbReference type="SUPFAM" id="SSF81648">
    <property type="entry name" value="a domain/subunit of cytochrome bc1 complex (Ubiquinol-cytochrome c reductase)"/>
    <property type="match status" value="1"/>
</dbReference>
<keyword evidence="4 16" id="KW-0349">Heme</keyword>
<dbReference type="PIRSF" id="PIRSF038885">
    <property type="entry name" value="COB"/>
    <property type="match status" value="1"/>
</dbReference>
<dbReference type="GO" id="GO:0016491">
    <property type="term" value="F:oxidoreductase activity"/>
    <property type="evidence" value="ECO:0007669"/>
    <property type="project" value="UniProtKB-UniRule"/>
</dbReference>
<dbReference type="AlphaFoldDB" id="A0A140D7X8"/>
<dbReference type="InterPro" id="IPR027387">
    <property type="entry name" value="Cytb/b6-like_sf"/>
</dbReference>
<feature type="transmembrane region" description="Helical" evidence="17">
    <location>
        <begin position="112"/>
        <end position="134"/>
    </location>
</feature>
<evidence type="ECO:0000259" key="18">
    <source>
        <dbReference type="PROSITE" id="PS51002"/>
    </source>
</evidence>
<feature type="transmembrane region" description="Helical" evidence="17">
    <location>
        <begin position="141"/>
        <end position="159"/>
    </location>
</feature>
<evidence type="ECO:0000256" key="15">
    <source>
        <dbReference type="PIRSR" id="PIRSR038885-1"/>
    </source>
</evidence>
<feature type="binding site" description="axial binding residue" evidence="16">
    <location>
        <position position="197"/>
    </location>
    <ligand>
        <name>heme b</name>
        <dbReference type="ChEBI" id="CHEBI:60344"/>
        <label>b566</label>
    </ligand>
    <ligandPart>
        <name>Fe</name>
        <dbReference type="ChEBI" id="CHEBI:18248"/>
    </ligandPart>
</feature>
<feature type="transmembrane region" description="Helical" evidence="17">
    <location>
        <begin position="290"/>
        <end position="309"/>
    </location>
</feature>
<evidence type="ECO:0000256" key="11">
    <source>
        <dbReference type="ARBA" id="ARBA00023004"/>
    </source>
</evidence>
<keyword evidence="3 17" id="KW-0813">Transport</keyword>